<gene>
    <name evidence="1" type="ORF">COHA_001450</name>
</gene>
<accession>A0AAD5DZE9</accession>
<evidence type="ECO:0000313" key="1">
    <source>
        <dbReference type="EMBL" id="KAI7845085.1"/>
    </source>
</evidence>
<dbReference type="AlphaFoldDB" id="A0AAD5DZE9"/>
<keyword evidence="2" id="KW-1185">Reference proteome</keyword>
<reference evidence="1" key="1">
    <citation type="submission" date="2020-11" db="EMBL/GenBank/DDBJ databases">
        <title>Chlorella ohadii genome sequencing and assembly.</title>
        <authorList>
            <person name="Murik O."/>
            <person name="Treves H."/>
            <person name="Kedem I."/>
            <person name="Shotland Y."/>
            <person name="Kaplan A."/>
        </authorList>
    </citation>
    <scope>NUCLEOTIDE SEQUENCE</scope>
    <source>
        <strain evidence="1">1</strain>
    </source>
</reference>
<sequence>MERFTAVCEEPARHQAAVLRHLLHLHRATTHLRRHGIQLPADFGAPEGDAQGAGAAAEDAGVAADAALRLLRQLPLTTYGDYAALIDKAVEAGRAVSEADPESQRRWEAATAALTGAQPVYAFWCSSGTTGGQKRLPASMHSVTANIKAFGLTSECNALAFPLTTSSGKDVRFSYAREVEGAA</sequence>
<protein>
    <submittedName>
        <fullName evidence="1">Uncharacterized protein</fullName>
    </submittedName>
</protein>
<comment type="caution">
    <text evidence="1">The sequence shown here is derived from an EMBL/GenBank/DDBJ whole genome shotgun (WGS) entry which is preliminary data.</text>
</comment>
<dbReference type="Pfam" id="PF03321">
    <property type="entry name" value="GH3"/>
    <property type="match status" value="1"/>
</dbReference>
<evidence type="ECO:0000313" key="2">
    <source>
        <dbReference type="Proteomes" id="UP001205105"/>
    </source>
</evidence>
<proteinExistence type="predicted"/>
<dbReference type="Proteomes" id="UP001205105">
    <property type="component" value="Unassembled WGS sequence"/>
</dbReference>
<organism evidence="1 2">
    <name type="scientific">Chlorella ohadii</name>
    <dbReference type="NCBI Taxonomy" id="2649997"/>
    <lineage>
        <taxon>Eukaryota</taxon>
        <taxon>Viridiplantae</taxon>
        <taxon>Chlorophyta</taxon>
        <taxon>core chlorophytes</taxon>
        <taxon>Trebouxiophyceae</taxon>
        <taxon>Chlorellales</taxon>
        <taxon>Chlorellaceae</taxon>
        <taxon>Chlorella clade</taxon>
        <taxon>Chlorella</taxon>
    </lineage>
</organism>
<dbReference type="EMBL" id="JADXDR010000022">
    <property type="protein sequence ID" value="KAI7845085.1"/>
    <property type="molecule type" value="Genomic_DNA"/>
</dbReference>
<name>A0AAD5DZE9_9CHLO</name>